<feature type="transmembrane region" description="Helical" evidence="11">
    <location>
        <begin position="994"/>
        <end position="1013"/>
    </location>
</feature>
<dbReference type="InterPro" id="IPR003439">
    <property type="entry name" value="ABC_transporter-like_ATP-bd"/>
</dbReference>
<dbReference type="InterPro" id="IPR026082">
    <property type="entry name" value="ABCA"/>
</dbReference>
<evidence type="ECO:0000256" key="10">
    <source>
        <dbReference type="SAM" id="MobiDB-lite"/>
    </source>
</evidence>
<proteinExistence type="inferred from homology"/>
<dbReference type="PROSITE" id="PS50893">
    <property type="entry name" value="ABC_TRANSPORTER_2"/>
    <property type="match status" value="2"/>
</dbReference>
<keyword evidence="9 11" id="KW-0472">Membrane</keyword>
<comment type="subcellular location">
    <subcellularLocation>
        <location evidence="1">Membrane</location>
        <topology evidence="1">Multi-pass membrane protein</topology>
    </subcellularLocation>
</comment>
<feature type="transmembrane region" description="Helical" evidence="11">
    <location>
        <begin position="420"/>
        <end position="438"/>
    </location>
</feature>
<feature type="transmembrane region" description="Helical" evidence="11">
    <location>
        <begin position="1381"/>
        <end position="1407"/>
    </location>
</feature>
<dbReference type="SMART" id="SM00382">
    <property type="entry name" value="AAA"/>
    <property type="match status" value="2"/>
</dbReference>
<dbReference type="InterPro" id="IPR013525">
    <property type="entry name" value="ABC2_TM"/>
</dbReference>
<evidence type="ECO:0000256" key="4">
    <source>
        <dbReference type="ARBA" id="ARBA00022692"/>
    </source>
</evidence>
<feature type="transmembrane region" description="Helical" evidence="11">
    <location>
        <begin position="56"/>
        <end position="79"/>
    </location>
</feature>
<evidence type="ECO:0000256" key="2">
    <source>
        <dbReference type="ARBA" id="ARBA00008526"/>
    </source>
</evidence>
<dbReference type="InterPro" id="IPR056264">
    <property type="entry name" value="R2_ABCA1-4-like"/>
</dbReference>
<keyword evidence="7" id="KW-0067">ATP-binding</keyword>
<dbReference type="EMBL" id="CAXHTA020000003">
    <property type="protein sequence ID" value="CAL5220296.1"/>
    <property type="molecule type" value="Genomic_DNA"/>
</dbReference>
<evidence type="ECO:0000313" key="13">
    <source>
        <dbReference type="EMBL" id="CAL5220296.1"/>
    </source>
</evidence>
<keyword evidence="14" id="KW-1185">Reference proteome</keyword>
<comment type="caution">
    <text evidence="13">The sequence shown here is derived from an EMBL/GenBank/DDBJ whole genome shotgun (WGS) entry which is preliminary data.</text>
</comment>
<comment type="similarity">
    <text evidence="2">Belongs to the ABC transporter superfamily. ABCA family. CPR flippase (TC 3.A.1.211) subfamily.</text>
</comment>
<dbReference type="InterPro" id="IPR027417">
    <property type="entry name" value="P-loop_NTPase"/>
</dbReference>
<protein>
    <submittedName>
        <fullName evidence="13">G2281 protein</fullName>
    </submittedName>
</protein>
<dbReference type="PROSITE" id="PS00211">
    <property type="entry name" value="ABC_TRANSPORTER_1"/>
    <property type="match status" value="2"/>
</dbReference>
<evidence type="ECO:0000256" key="1">
    <source>
        <dbReference type="ARBA" id="ARBA00004141"/>
    </source>
</evidence>
<dbReference type="InterPro" id="IPR003593">
    <property type="entry name" value="AAA+_ATPase"/>
</dbReference>
<dbReference type="Pfam" id="PF23321">
    <property type="entry name" value="R1_ABCA1"/>
    <property type="match status" value="1"/>
</dbReference>
<feature type="transmembrane region" description="Helical" evidence="11">
    <location>
        <begin position="1302"/>
        <end position="1324"/>
    </location>
</feature>
<keyword evidence="6" id="KW-0547">Nucleotide-binding</keyword>
<feature type="transmembrane region" description="Helical" evidence="11">
    <location>
        <begin position="389"/>
        <end position="411"/>
    </location>
</feature>
<feature type="transmembrane region" description="Helical" evidence="11">
    <location>
        <begin position="1266"/>
        <end position="1290"/>
    </location>
</feature>
<feature type="region of interest" description="Disordered" evidence="10">
    <location>
        <begin position="915"/>
        <end position="960"/>
    </location>
</feature>
<dbReference type="InterPro" id="IPR017871">
    <property type="entry name" value="ABC_transporter-like_CS"/>
</dbReference>
<feature type="region of interest" description="Disordered" evidence="10">
    <location>
        <begin position="1"/>
        <end position="34"/>
    </location>
</feature>
<evidence type="ECO:0000313" key="14">
    <source>
        <dbReference type="Proteomes" id="UP001497392"/>
    </source>
</evidence>
<feature type="transmembrane region" description="Helical" evidence="11">
    <location>
        <begin position="1185"/>
        <end position="1207"/>
    </location>
</feature>
<dbReference type="Pfam" id="PF12698">
    <property type="entry name" value="ABC2_membrane_3"/>
    <property type="match status" value="2"/>
</dbReference>
<name>A0ABP1FMY4_9CHLO</name>
<dbReference type="CDD" id="cd03263">
    <property type="entry name" value="ABC_subfamily_A"/>
    <property type="match status" value="2"/>
</dbReference>
<evidence type="ECO:0000256" key="11">
    <source>
        <dbReference type="SAM" id="Phobius"/>
    </source>
</evidence>
<feature type="compositionally biased region" description="Basic and acidic residues" evidence="10">
    <location>
        <begin position="915"/>
        <end position="949"/>
    </location>
</feature>
<dbReference type="SUPFAM" id="SSF52540">
    <property type="entry name" value="P-loop containing nucleoside triphosphate hydrolases"/>
    <property type="match status" value="2"/>
</dbReference>
<dbReference type="PANTHER" id="PTHR19229:SF36">
    <property type="entry name" value="ATP-BINDING CASSETTE SUB-FAMILY A MEMBER 2"/>
    <property type="match status" value="1"/>
</dbReference>
<feature type="transmembrane region" description="Helical" evidence="11">
    <location>
        <begin position="450"/>
        <end position="471"/>
    </location>
</feature>
<evidence type="ECO:0000256" key="3">
    <source>
        <dbReference type="ARBA" id="ARBA00022448"/>
    </source>
</evidence>
<gene>
    <name evidence="13" type="primary">g2281</name>
    <name evidence="13" type="ORF">VP750_LOCUS1955</name>
</gene>
<feature type="transmembrane region" description="Helical" evidence="11">
    <location>
        <begin position="1227"/>
        <end position="1254"/>
    </location>
</feature>
<accession>A0ABP1FMY4</accession>
<evidence type="ECO:0000256" key="5">
    <source>
        <dbReference type="ARBA" id="ARBA00022737"/>
    </source>
</evidence>
<feature type="domain" description="ABC transporter" evidence="12">
    <location>
        <begin position="570"/>
        <end position="804"/>
    </location>
</feature>
<feature type="transmembrane region" description="Helical" evidence="11">
    <location>
        <begin position="309"/>
        <end position="337"/>
    </location>
</feature>
<dbReference type="Proteomes" id="UP001497392">
    <property type="component" value="Unassembled WGS sequence"/>
</dbReference>
<dbReference type="Gene3D" id="3.40.50.300">
    <property type="entry name" value="P-loop containing nucleotide triphosphate hydrolases"/>
    <property type="match status" value="2"/>
</dbReference>
<keyword evidence="8 11" id="KW-1133">Transmembrane helix</keyword>
<evidence type="ECO:0000256" key="6">
    <source>
        <dbReference type="ARBA" id="ARBA00022741"/>
    </source>
</evidence>
<dbReference type="PANTHER" id="PTHR19229">
    <property type="entry name" value="ATP-BINDING CASSETTE TRANSPORTER SUBFAMILY A ABCA"/>
    <property type="match status" value="1"/>
</dbReference>
<evidence type="ECO:0000259" key="12">
    <source>
        <dbReference type="PROSITE" id="PS50893"/>
    </source>
</evidence>
<evidence type="ECO:0000256" key="7">
    <source>
        <dbReference type="ARBA" id="ARBA00022840"/>
    </source>
</evidence>
<feature type="compositionally biased region" description="Low complexity" evidence="10">
    <location>
        <begin position="950"/>
        <end position="960"/>
    </location>
</feature>
<feature type="compositionally biased region" description="Polar residues" evidence="10">
    <location>
        <begin position="1"/>
        <end position="14"/>
    </location>
</feature>
<keyword evidence="3" id="KW-0813">Transport</keyword>
<organism evidence="13 14">
    <name type="scientific">Coccomyxa viridis</name>
    <dbReference type="NCBI Taxonomy" id="1274662"/>
    <lineage>
        <taxon>Eukaryota</taxon>
        <taxon>Viridiplantae</taxon>
        <taxon>Chlorophyta</taxon>
        <taxon>core chlorophytes</taxon>
        <taxon>Trebouxiophyceae</taxon>
        <taxon>Trebouxiophyceae incertae sedis</taxon>
        <taxon>Coccomyxaceae</taxon>
        <taxon>Coccomyxa</taxon>
    </lineage>
</organism>
<evidence type="ECO:0000256" key="8">
    <source>
        <dbReference type="ARBA" id="ARBA00022989"/>
    </source>
</evidence>
<sequence length="1793" mass="194340">MEENTGASSSSTVDNDQDSNEASAERNARRRPNSGRQFLAVLQKNVLLQTRSGRSFVGISGLAAFVLEILTPAAFFLLMCLPKYYLNVAPTAIPTQLFQAMDLDSPHWANQYQGPAAAHGFRASILYAPNGSSTADFVQDFARTLACPADSSKKAAGSGSFYSLFRPLIPSSQCEEQETCLQQPECWQYILNGPDAPLRGYSSEDEAVEVASERPLSVDAVLLFNSMDTDMPKYTIRGNHTDLPTTKLVYNEFDLLPDPQYKLYWLFTNIQQALDRTILARAMGLGADPVQLEVSVKPFPWPSVKFDPAAIAAAAAFNLLLVFAFLTPTRGAVATIVREKELRLREGMRILGLKDGAYWSAWALTHWASLALSGLLCALIARYPFPHTSFTLMLLLLWLTAAALLAFAYFLSTLFAKSRVAGMASAMLYAVAMVPGYIMSTFQPYGGLGWPFACLLPPSAISLFATVLLKLEGSQRGVTWDTLNLQITSQFPFSAATVFGMLALDVALYSALAWYLDRVVPSGYGQRLPWYFLVSPSYWRRSTGKMRKPGDKAASEERSLLGHASGDAAVTIRHLCKDFKTTDGYTKRAVDDLSLDVAGSKVTALLGHNGAGKTTAISILTGMLTPTSGDAVMNGHSILTDMPSIRADLGCCPQFDILWPEITVLEHLGMYAAIKGFRGADARDAAAAAAAEIGLGEKGNTRAEELSGGQRRKLSVAIAFLGSPGIVFLDEPTSGMDPYSRRFTWDVIRRNRAGRAIVLTTHSMEEADLLADHIAIMANGHIVAEGTSMDLKSRYGVGYTLTLAKQRADGSRNASEASLSHVASSRSLSSLSAGDASVSSLIGRHAPHAALISRGPAELAYRLRKEHSSSLPGLLQDLEDSKADLGITSYGLSVTTLEEVFLAVSAAASEEAKARKQEADKLQPSDKHLEDSSSATEHKADEESLDPKADAQLPAEEQPAAEKPYTLIKGAKLYWQQWYGLFLKRMLSARRDRLALVTQLLVPIALVLVALWARQATDAFPQEPALDISRIGCLRGQAAPFGATSGARGNASALDAFAAAYPRDMLQDTGTDRLWDGPFFAPTEGTLDGWLLEKWFTSATSYDGIFFQNTSSSDKVLEQGGQASYTVLFNTTAMHGLPAAINEASNALLRTVTGNPGASIAVRNHPLPTLQQEAAVKFSKVAGDLLLVLCLTMASSVLSASFAVFLVRERECHSKGVQMVAGASPSAFWSAAYVWDLLNFSIPALGIIVCFYCFDLPQFRGERMGATACLLWLFGAAGIACTYLFSFAFLDEMIALQRVNSYSFLLGYLGFLASWILDTVYALLHRSAVKTVNDGIKSVLMVLSPHYNLARGIYQVAETYGEDGGEPNTSPWVWKAGGQHFFWLALQTVGYMALTLLVESGVLGSFWAKGQSVLQQCWGGLRGRRHRRQGYAPLDEESPLGNDEVEDEDVKAERMALQTGEDGADCQVLIRGLEKSYNLGPLEPPNQALRGLWLGVRHGECFGLLGVNGAGKTTAFRLLSGELRPDEGDALVAGHSVISQLSAARQQLGYCPQFNALPGALTGREVLHMYARLRGVPSSDIRNTVDELIQRIDLSEYADRVCESYSGGNKRKLSVAVALVGSPAVVLMDEPSTGMDPGAKRFLWDLIRKQVIEKGHTVIMTSHSMEECEALCSRIGILAAGKLRCLGSVQHLKSRFGAGYILSIRLKQAGEAEEAAVLQWVEHAAPGAEVQQRSPGNLSFSIAQEDLHLPSTFGALESNKEQLGIAEYSLTQTTLENVFVALAQPKAQEQGPL</sequence>
<dbReference type="Pfam" id="PF00005">
    <property type="entry name" value="ABC_tran"/>
    <property type="match status" value="2"/>
</dbReference>
<feature type="transmembrane region" description="Helical" evidence="11">
    <location>
        <begin position="491"/>
        <end position="516"/>
    </location>
</feature>
<feature type="domain" description="ABC transporter" evidence="12">
    <location>
        <begin position="1468"/>
        <end position="1705"/>
    </location>
</feature>
<keyword evidence="4 11" id="KW-0812">Transmembrane</keyword>
<evidence type="ECO:0000256" key="9">
    <source>
        <dbReference type="ARBA" id="ARBA00023136"/>
    </source>
</evidence>
<feature type="transmembrane region" description="Helical" evidence="11">
    <location>
        <begin position="358"/>
        <end position="383"/>
    </location>
</feature>
<keyword evidence="5" id="KW-0677">Repeat</keyword>
<reference evidence="13 14" key="1">
    <citation type="submission" date="2024-06" db="EMBL/GenBank/DDBJ databases">
        <authorList>
            <person name="Kraege A."/>
            <person name="Thomma B."/>
        </authorList>
    </citation>
    <scope>NUCLEOTIDE SEQUENCE [LARGE SCALE GENOMIC DNA]</scope>
</reference>